<feature type="non-terminal residue" evidence="2">
    <location>
        <position position="49"/>
    </location>
</feature>
<feature type="non-terminal residue" evidence="2">
    <location>
        <position position="1"/>
    </location>
</feature>
<sequence length="49" mass="5348">APRGPERGSARGQRRLQREERLGEGHPPRERLRGQQVGPAAGGRAVHLS</sequence>
<dbReference type="GO" id="GO:0003746">
    <property type="term" value="F:translation elongation factor activity"/>
    <property type="evidence" value="ECO:0007669"/>
    <property type="project" value="UniProtKB-KW"/>
</dbReference>
<organism evidence="2">
    <name type="scientific">Ficedula albicilla</name>
    <dbReference type="NCBI Taxonomy" id="393706"/>
    <lineage>
        <taxon>Eukaryota</taxon>
        <taxon>Metazoa</taxon>
        <taxon>Chordata</taxon>
        <taxon>Craniata</taxon>
        <taxon>Vertebrata</taxon>
        <taxon>Euteleostomi</taxon>
        <taxon>Archelosauria</taxon>
        <taxon>Archosauria</taxon>
        <taxon>Dinosauria</taxon>
        <taxon>Saurischia</taxon>
        <taxon>Theropoda</taxon>
        <taxon>Coelurosauria</taxon>
        <taxon>Aves</taxon>
        <taxon>Neognathae</taxon>
        <taxon>Neoaves</taxon>
        <taxon>Telluraves</taxon>
        <taxon>Australaves</taxon>
        <taxon>Passeriformes</taxon>
        <taxon>Muscicapidae</taxon>
        <taxon>Ficedula</taxon>
    </lineage>
</organism>
<dbReference type="EMBL" id="KJ362379">
    <property type="protein sequence ID" value="AHY29697.1"/>
    <property type="molecule type" value="Genomic_DNA"/>
</dbReference>
<protein>
    <submittedName>
        <fullName evidence="2">Elongation factor 1-alpha</fullName>
    </submittedName>
</protein>
<accession>A0A023W9F5</accession>
<proteinExistence type="predicted"/>
<dbReference type="AlphaFoldDB" id="A0A023W9F5"/>
<evidence type="ECO:0000313" key="2">
    <source>
        <dbReference type="EMBL" id="AHY29697.1"/>
    </source>
</evidence>
<feature type="region of interest" description="Disordered" evidence="1">
    <location>
        <begin position="1"/>
        <end position="49"/>
    </location>
</feature>
<keyword evidence="2" id="KW-0648">Protein biosynthesis</keyword>
<name>A0A023W9F5_9PASS</name>
<dbReference type="EMBL" id="KJ362381">
    <property type="protein sequence ID" value="AHY29699.1"/>
    <property type="molecule type" value="Genomic_DNA"/>
</dbReference>
<feature type="compositionally biased region" description="Basic and acidic residues" evidence="1">
    <location>
        <begin position="16"/>
        <end position="33"/>
    </location>
</feature>
<reference evidence="2" key="2">
    <citation type="submission" date="2014-01" db="EMBL/GenBank/DDBJ databases">
        <authorList>
            <person name="Hung C.-M."/>
            <person name="Zink R.M."/>
        </authorList>
    </citation>
    <scope>NUCLEOTIDE SEQUENCE</scope>
    <source>
        <strain evidence="2">FIAL010b</strain>
        <strain evidence="3">FIAL019b</strain>
    </source>
</reference>
<gene>
    <name evidence="2" type="primary">EEF1A</name>
    <name evidence="2" type="ORF">ENSGALT00000009385</name>
</gene>
<evidence type="ECO:0000256" key="1">
    <source>
        <dbReference type="SAM" id="MobiDB-lite"/>
    </source>
</evidence>
<evidence type="ECO:0000313" key="3">
    <source>
        <dbReference type="EMBL" id="AHY29699.1"/>
    </source>
</evidence>
<keyword evidence="2" id="KW-0251">Elongation factor</keyword>
<reference evidence="2" key="1">
    <citation type="journal article" date="2014" name="Heredity">
        <title>Distinguishing the effects of selection from demographic history in the genetic variation of two sister passerines based on mitochondrial-nuclear comparison.</title>
        <authorList>
            <person name="Hung C.M."/>
            <person name="Zink R.M."/>
        </authorList>
    </citation>
    <scope>NUCLEOTIDE SEQUENCE</scope>
    <source>
        <strain evidence="2">FIAL010b</strain>
        <strain evidence="3">FIAL019b</strain>
    </source>
</reference>